<evidence type="ECO:0000313" key="1">
    <source>
        <dbReference type="EMBL" id="KHG14900.1"/>
    </source>
</evidence>
<evidence type="ECO:0000313" key="2">
    <source>
        <dbReference type="Proteomes" id="UP000032142"/>
    </source>
</evidence>
<organism evidence="1 2">
    <name type="scientific">Gossypium arboreum</name>
    <name type="common">Tree cotton</name>
    <name type="synonym">Gossypium nanking</name>
    <dbReference type="NCBI Taxonomy" id="29729"/>
    <lineage>
        <taxon>Eukaryota</taxon>
        <taxon>Viridiplantae</taxon>
        <taxon>Streptophyta</taxon>
        <taxon>Embryophyta</taxon>
        <taxon>Tracheophyta</taxon>
        <taxon>Spermatophyta</taxon>
        <taxon>Magnoliopsida</taxon>
        <taxon>eudicotyledons</taxon>
        <taxon>Gunneridae</taxon>
        <taxon>Pentapetalae</taxon>
        <taxon>rosids</taxon>
        <taxon>malvids</taxon>
        <taxon>Malvales</taxon>
        <taxon>Malvaceae</taxon>
        <taxon>Malvoideae</taxon>
        <taxon>Gossypium</taxon>
    </lineage>
</organism>
<sequence>MPTYKSHTYIRVTYRCQHMKRGLTHTHISESHIDANV</sequence>
<keyword evidence="2" id="KW-1185">Reference proteome</keyword>
<accession>A0A0B0NPY7</accession>
<gene>
    <name evidence="1" type="ORF">F383_17545</name>
</gene>
<protein>
    <submittedName>
        <fullName evidence="1">Uncharacterized protein</fullName>
    </submittedName>
</protein>
<reference evidence="2" key="1">
    <citation type="submission" date="2014-09" db="EMBL/GenBank/DDBJ databases">
        <authorList>
            <person name="Mudge J."/>
            <person name="Ramaraj T."/>
            <person name="Lindquist I.E."/>
            <person name="Bharti A.K."/>
            <person name="Sundararajan A."/>
            <person name="Cameron C.T."/>
            <person name="Woodward J.E."/>
            <person name="May G.D."/>
            <person name="Brubaker C."/>
            <person name="Broadhvest J."/>
            <person name="Wilkins T.A."/>
        </authorList>
    </citation>
    <scope>NUCLEOTIDE SEQUENCE</scope>
    <source>
        <strain evidence="2">cv. AKA8401</strain>
    </source>
</reference>
<dbReference type="AlphaFoldDB" id="A0A0B0NPY7"/>
<proteinExistence type="predicted"/>
<name>A0A0B0NPY7_GOSAR</name>
<dbReference type="Proteomes" id="UP000032142">
    <property type="component" value="Unassembled WGS sequence"/>
</dbReference>
<dbReference type="EMBL" id="KN402553">
    <property type="protein sequence ID" value="KHG14900.1"/>
    <property type="molecule type" value="Genomic_DNA"/>
</dbReference>